<reference evidence="2" key="1">
    <citation type="journal article" date="2011" name="Genome Res.">
        <title>Phylogeny-wide analysis of social amoeba genomes highlights ancient origins for complex intercellular communication.</title>
        <authorList>
            <person name="Heidel A.J."/>
            <person name="Lawal H.M."/>
            <person name="Felder M."/>
            <person name="Schilde C."/>
            <person name="Helps N.R."/>
            <person name="Tunggal B."/>
            <person name="Rivero F."/>
            <person name="John U."/>
            <person name="Schleicher M."/>
            <person name="Eichinger L."/>
            <person name="Platzer M."/>
            <person name="Noegel A.A."/>
            <person name="Schaap P."/>
            <person name="Gloeckner G."/>
        </authorList>
    </citation>
    <scope>NUCLEOTIDE SEQUENCE [LARGE SCALE GENOMIC DNA]</scope>
    <source>
        <strain evidence="2">SH3</strain>
    </source>
</reference>
<dbReference type="RefSeq" id="XP_004366420.1">
    <property type="nucleotide sequence ID" value="XM_004366363.1"/>
</dbReference>
<evidence type="ECO:0000313" key="1">
    <source>
        <dbReference type="EMBL" id="EGG18516.1"/>
    </source>
</evidence>
<dbReference type="PANTHER" id="PTHR46586:SF3">
    <property type="entry name" value="ANKYRIN REPEAT-CONTAINING PROTEIN"/>
    <property type="match status" value="1"/>
</dbReference>
<gene>
    <name evidence="1" type="ORF">DFA_04010</name>
</gene>
<organism evidence="1 2">
    <name type="scientific">Cavenderia fasciculata</name>
    <name type="common">Slime mold</name>
    <name type="synonym">Dictyostelium fasciculatum</name>
    <dbReference type="NCBI Taxonomy" id="261658"/>
    <lineage>
        <taxon>Eukaryota</taxon>
        <taxon>Amoebozoa</taxon>
        <taxon>Evosea</taxon>
        <taxon>Eumycetozoa</taxon>
        <taxon>Dictyostelia</taxon>
        <taxon>Acytosteliales</taxon>
        <taxon>Cavenderiaceae</taxon>
        <taxon>Cavenderia</taxon>
    </lineage>
</organism>
<evidence type="ECO:0000313" key="2">
    <source>
        <dbReference type="Proteomes" id="UP000007797"/>
    </source>
</evidence>
<dbReference type="PANTHER" id="PTHR46586">
    <property type="entry name" value="ANKYRIN REPEAT-CONTAINING PROTEIN"/>
    <property type="match status" value="1"/>
</dbReference>
<dbReference type="EMBL" id="GL883018">
    <property type="protein sequence ID" value="EGG18516.1"/>
    <property type="molecule type" value="Genomic_DNA"/>
</dbReference>
<proteinExistence type="predicted"/>
<evidence type="ECO:0008006" key="3">
    <source>
        <dbReference type="Google" id="ProtNLM"/>
    </source>
</evidence>
<dbReference type="AlphaFoldDB" id="F4Q115"/>
<keyword evidence="2" id="KW-1185">Reference proteome</keyword>
<dbReference type="Proteomes" id="UP000007797">
    <property type="component" value="Unassembled WGS sequence"/>
</dbReference>
<dbReference type="InterPro" id="IPR052050">
    <property type="entry name" value="SecEffector_AnkRepeat"/>
</dbReference>
<protein>
    <recommendedName>
        <fullName evidence="3">Ankyrin repeat-containing protein</fullName>
    </recommendedName>
</protein>
<dbReference type="InterPro" id="IPR036770">
    <property type="entry name" value="Ankyrin_rpt-contain_sf"/>
</dbReference>
<accession>F4Q115</accession>
<dbReference type="GeneID" id="14870686"/>
<sequence length="487" mass="56022">MTERDIASLFSVFRSLYLRQEIFNHVEEITKLKGPGWRNRITRKGKDIVKLAHLAMISQYAMPWEFIKHYLPPREEVLLKRRVNEITLYCSHPNATLDTLLHLLKWSGDYNPTLVEGQKVNIEKIIRNGKQDIFEFFVNNYPTTIDYKLSRQWAAQSGHLSILEYIDSSPPSAQVQFDNITNLDFLATNGHLHVLEYLHNRGECIFIKENNAIDNASRASQLEIVKFLHYNTTEGCSTDSMGSAILNGDIELLKFLHFNRTEISPDPNEIDMASECGHLDIVKFLHEHRSGGCTKRAMDKAAQNGFYSVVEWLHQNRSEGCTTRAMDMTNSFEIIKFLHNNRSEGCTTKAMEIAAWHGNLDTIIFLHQNRTEGCSTRAIKSAAEQNNMNIVKFLYENRTEGCDTNIIDELCFNDSIDLDIIIFIHEKLNKQCTAKGLKRAVKNGRLDIIQYLSKQSYQSPALWKQKLIDMAINRGDLNIVKIYRSLI</sequence>
<dbReference type="KEGG" id="dfa:DFA_04010"/>
<name>F4Q115_CACFS</name>
<dbReference type="OrthoDB" id="10686681at2759"/>
<dbReference type="Gene3D" id="1.25.40.20">
    <property type="entry name" value="Ankyrin repeat-containing domain"/>
    <property type="match status" value="2"/>
</dbReference>
<dbReference type="Pfam" id="PF13637">
    <property type="entry name" value="Ank_4"/>
    <property type="match status" value="1"/>
</dbReference>
<dbReference type="SUPFAM" id="SSF48403">
    <property type="entry name" value="Ankyrin repeat"/>
    <property type="match status" value="1"/>
</dbReference>
<dbReference type="InterPro" id="IPR002110">
    <property type="entry name" value="Ankyrin_rpt"/>
</dbReference>